<evidence type="ECO:0000259" key="2">
    <source>
        <dbReference type="Pfam" id="PF25321"/>
    </source>
</evidence>
<accession>A0A1X7SQJ7</accession>
<organism evidence="3">
    <name type="scientific">Amphimedon queenslandica</name>
    <name type="common">Sponge</name>
    <dbReference type="NCBI Taxonomy" id="400682"/>
    <lineage>
        <taxon>Eukaryota</taxon>
        <taxon>Metazoa</taxon>
        <taxon>Porifera</taxon>
        <taxon>Demospongiae</taxon>
        <taxon>Heteroscleromorpha</taxon>
        <taxon>Haplosclerida</taxon>
        <taxon>Niphatidae</taxon>
        <taxon>Amphimedon</taxon>
    </lineage>
</organism>
<feature type="region of interest" description="Disordered" evidence="1">
    <location>
        <begin position="1"/>
        <end position="70"/>
    </location>
</feature>
<dbReference type="InParanoid" id="A0A1X7SQJ7"/>
<dbReference type="EnsemblMetazoa" id="Aqu2.1.04360_001">
    <property type="protein sequence ID" value="Aqu2.1.04360_001"/>
    <property type="gene ID" value="Aqu2.1.04360"/>
</dbReference>
<dbReference type="AlphaFoldDB" id="A0A1X7SQJ7"/>
<reference evidence="3" key="1">
    <citation type="submission" date="2017-05" db="UniProtKB">
        <authorList>
            <consortium name="EnsemblMetazoa"/>
        </authorList>
    </citation>
    <scope>IDENTIFICATION</scope>
</reference>
<feature type="compositionally biased region" description="Polar residues" evidence="1">
    <location>
        <begin position="1"/>
        <end position="17"/>
    </location>
</feature>
<evidence type="ECO:0000256" key="1">
    <source>
        <dbReference type="SAM" id="MobiDB-lite"/>
    </source>
</evidence>
<dbReference type="InterPro" id="IPR057606">
    <property type="entry name" value="SynGAP1-like_PH"/>
</dbReference>
<feature type="compositionally biased region" description="Polar residues" evidence="1">
    <location>
        <begin position="50"/>
        <end position="62"/>
    </location>
</feature>
<dbReference type="Pfam" id="PF25321">
    <property type="entry name" value="PH_RASGAP"/>
    <property type="match status" value="1"/>
</dbReference>
<sequence>MSSLRRGSTNAGGSYTLSPGDPSPFQRGARTTRSFRDRVKSLKAPKKVPQRQQAETHSSTSGDLILPRMRGGRSLDNLHRVSMAEGGGENQPSLGEPGTFVDLATKGTLSIQLVHPSVSPRHSCFRLITDNDIIYASCGSAEELDRWVTSEFK</sequence>
<evidence type="ECO:0000313" key="3">
    <source>
        <dbReference type="EnsemblMetazoa" id="Aqu2.1.04360_001"/>
    </source>
</evidence>
<feature type="domain" description="Ras/Rap GTPase-activating protein SynGAP-like PH" evidence="2">
    <location>
        <begin position="33"/>
        <end position="149"/>
    </location>
</feature>
<name>A0A1X7SQJ7_AMPQE</name>
<protein>
    <recommendedName>
        <fullName evidence="2">Ras/Rap GTPase-activating protein SynGAP-like PH domain-containing protein</fullName>
    </recommendedName>
</protein>
<proteinExistence type="predicted"/>
<dbReference type="OrthoDB" id="5572587at2759"/>